<comment type="caution">
    <text evidence="2">The sequence shown here is derived from an EMBL/GenBank/DDBJ whole genome shotgun (WGS) entry which is preliminary data.</text>
</comment>
<dbReference type="Proteomes" id="UP001596067">
    <property type="component" value="Unassembled WGS sequence"/>
</dbReference>
<evidence type="ECO:0000313" key="2">
    <source>
        <dbReference type="EMBL" id="MFC5884898.1"/>
    </source>
</evidence>
<evidence type="ECO:0000256" key="1">
    <source>
        <dbReference type="SAM" id="SignalP"/>
    </source>
</evidence>
<gene>
    <name evidence="2" type="ORF">ACFP0N_07920</name>
</gene>
<feature type="chain" id="PRO_5046753483" description="Lipoprotein" evidence="1">
    <location>
        <begin position="29"/>
        <end position="275"/>
    </location>
</feature>
<evidence type="ECO:0000313" key="3">
    <source>
        <dbReference type="Proteomes" id="UP001596067"/>
    </source>
</evidence>
<feature type="signal peptide" evidence="1">
    <location>
        <begin position="1"/>
        <end position="28"/>
    </location>
</feature>
<dbReference type="PROSITE" id="PS51257">
    <property type="entry name" value="PROKAR_LIPOPROTEIN"/>
    <property type="match status" value="1"/>
</dbReference>
<proteinExistence type="predicted"/>
<protein>
    <recommendedName>
        <fullName evidence="4">Lipoprotein</fullName>
    </recommendedName>
</protein>
<accession>A0ABW1ES80</accession>
<keyword evidence="1" id="KW-0732">Signal</keyword>
<dbReference type="RefSeq" id="WP_313763999.1">
    <property type="nucleotide sequence ID" value="NZ_BAAAVH010000034.1"/>
</dbReference>
<evidence type="ECO:0008006" key="4">
    <source>
        <dbReference type="Google" id="ProtNLM"/>
    </source>
</evidence>
<name>A0ABW1ES80_9ACTN</name>
<dbReference type="EMBL" id="JBHSOD010000006">
    <property type="protein sequence ID" value="MFC5884898.1"/>
    <property type="molecule type" value="Genomic_DNA"/>
</dbReference>
<sequence length="275" mass="28669">MITVRKTWTGRTTGAVLAVAVVVTGAAACGPDGADTTAAASAATATPIPEPFGTGGYRGLKLGMTKDEALATGALETAPVSLLNGCTDLAYKGGPAPDPVRMAAETDARAKSDAYLAKLDEIAAKLKSREKPAPGASPQEMQEFYKREKARLDQDAADMKDLDRLSQDAKALETARKNRDQAFLATGRAGFGTTGLRELVAPAGTRTAEGIGAGSTLDELKQAYDAKGLKAAEKDGRFEMPAEGRQSSEGWVYEFTMDGAKVAGLALVKRGTYCS</sequence>
<keyword evidence="3" id="KW-1185">Reference proteome</keyword>
<organism evidence="2 3">
    <name type="scientific">Kitasatospora aburaviensis</name>
    <dbReference type="NCBI Taxonomy" id="67265"/>
    <lineage>
        <taxon>Bacteria</taxon>
        <taxon>Bacillati</taxon>
        <taxon>Actinomycetota</taxon>
        <taxon>Actinomycetes</taxon>
        <taxon>Kitasatosporales</taxon>
        <taxon>Streptomycetaceae</taxon>
        <taxon>Kitasatospora</taxon>
    </lineage>
</organism>
<reference evidence="3" key="1">
    <citation type="journal article" date="2019" name="Int. J. Syst. Evol. Microbiol.">
        <title>The Global Catalogue of Microorganisms (GCM) 10K type strain sequencing project: providing services to taxonomists for standard genome sequencing and annotation.</title>
        <authorList>
            <consortium name="The Broad Institute Genomics Platform"/>
            <consortium name="The Broad Institute Genome Sequencing Center for Infectious Disease"/>
            <person name="Wu L."/>
            <person name="Ma J."/>
        </authorList>
    </citation>
    <scope>NUCLEOTIDE SEQUENCE [LARGE SCALE GENOMIC DNA]</scope>
    <source>
        <strain evidence="3">CGMCC 4.1469</strain>
    </source>
</reference>